<accession>A0A1G6U8X5</accession>
<name>A0A1G6U8X5_9SPHI</name>
<feature type="domain" description="SusE outer membrane protein" evidence="1">
    <location>
        <begin position="43"/>
        <end position="141"/>
    </location>
</feature>
<dbReference type="AlphaFoldDB" id="A0A1G6U8X5"/>
<keyword evidence="3" id="KW-1185">Reference proteome</keyword>
<dbReference type="GO" id="GO:0019867">
    <property type="term" value="C:outer membrane"/>
    <property type="evidence" value="ECO:0007669"/>
    <property type="project" value="InterPro"/>
</dbReference>
<dbReference type="RefSeq" id="WP_091143916.1">
    <property type="nucleotide sequence ID" value="NZ_FNAI01000001.1"/>
</dbReference>
<evidence type="ECO:0000313" key="3">
    <source>
        <dbReference type="Proteomes" id="UP000199072"/>
    </source>
</evidence>
<dbReference type="Proteomes" id="UP000199072">
    <property type="component" value="Unassembled WGS sequence"/>
</dbReference>
<dbReference type="Gene3D" id="2.60.40.3620">
    <property type="match status" value="3"/>
</dbReference>
<evidence type="ECO:0000259" key="1">
    <source>
        <dbReference type="Pfam" id="PF14292"/>
    </source>
</evidence>
<dbReference type="GO" id="GO:2001070">
    <property type="term" value="F:starch binding"/>
    <property type="evidence" value="ECO:0007669"/>
    <property type="project" value="InterPro"/>
</dbReference>
<gene>
    <name evidence="2" type="ORF">SAMN05216464_101573</name>
</gene>
<organism evidence="2 3">
    <name type="scientific">Mucilaginibacter pineti</name>
    <dbReference type="NCBI Taxonomy" id="1391627"/>
    <lineage>
        <taxon>Bacteria</taxon>
        <taxon>Pseudomonadati</taxon>
        <taxon>Bacteroidota</taxon>
        <taxon>Sphingobacteriia</taxon>
        <taxon>Sphingobacteriales</taxon>
        <taxon>Sphingobacteriaceae</taxon>
        <taxon>Mucilaginibacter</taxon>
    </lineage>
</organism>
<evidence type="ECO:0000313" key="2">
    <source>
        <dbReference type="EMBL" id="SDD37808.1"/>
    </source>
</evidence>
<dbReference type="InterPro" id="IPR025970">
    <property type="entry name" value="SusE"/>
</dbReference>
<dbReference type="STRING" id="1391627.SAMN05216464_101573"/>
<proteinExistence type="predicted"/>
<dbReference type="OrthoDB" id="975117at2"/>
<sequence>MKAFNFIGAYSPAYKNSRPTFLGLLLIAVFALFIASCKKDTIIPQVTSTPLLSASASTIVLSRDTKDQQAVTLKWSAATVKGMQGSITYFLQWDLKGSNFANATNIKLGRDTLTKSYTQEALNDLFGTLPFAAATPVELRIVIATSDGSVTPFNSNTIGLTVTTYNKVIPPPYSALWMVGDATPKGWDISNATPMVQDGTDPYLFTYIGLLTAGEFKIATVKDFGGAFYRPLTNHPDLSVTTAQVSSGDPDNKWQIAAAKAGNYKVTLNLHNSSISIVSTDPPKAPFSQLWLLGDASPGGWSLDAVTPLTVDASDSFIFTWTGPLIAGDFKIATAKDFNAPFYRPTTNAPDLSATAVQLNAGDPDNKWHITTASTYKITLNLRTNTISIVNTIITTPPYTALWIIGDASPGGWSLDAATPMVKSVTDPFVFTWTGPLVAGEFKIGTAKDFGAKFYRPVSDHPALSATTVQLSSGDPDNKWVVTASTAGNYKITLNMKDLSVAIVKQ</sequence>
<protein>
    <recommendedName>
        <fullName evidence="1">SusE outer membrane protein domain-containing protein</fullName>
    </recommendedName>
</protein>
<dbReference type="EMBL" id="FNAI01000001">
    <property type="protein sequence ID" value="SDD37808.1"/>
    <property type="molecule type" value="Genomic_DNA"/>
</dbReference>
<reference evidence="2 3" key="1">
    <citation type="submission" date="2016-10" db="EMBL/GenBank/DDBJ databases">
        <authorList>
            <person name="de Groot N.N."/>
        </authorList>
    </citation>
    <scope>NUCLEOTIDE SEQUENCE [LARGE SCALE GENOMIC DNA]</scope>
    <source>
        <strain evidence="2 3">47C3B</strain>
    </source>
</reference>
<dbReference type="Pfam" id="PF14292">
    <property type="entry name" value="SusE"/>
    <property type="match status" value="1"/>
</dbReference>